<proteinExistence type="predicted"/>
<feature type="compositionally biased region" description="Basic and acidic residues" evidence="1">
    <location>
        <begin position="60"/>
        <end position="73"/>
    </location>
</feature>
<evidence type="ECO:0000256" key="1">
    <source>
        <dbReference type="SAM" id="MobiDB-lite"/>
    </source>
</evidence>
<keyword evidence="3" id="KW-1185">Reference proteome</keyword>
<organism evidence="2 3">
    <name type="scientific">Somion occarium</name>
    <dbReference type="NCBI Taxonomy" id="3059160"/>
    <lineage>
        <taxon>Eukaryota</taxon>
        <taxon>Fungi</taxon>
        <taxon>Dikarya</taxon>
        <taxon>Basidiomycota</taxon>
        <taxon>Agaricomycotina</taxon>
        <taxon>Agaricomycetes</taxon>
        <taxon>Polyporales</taxon>
        <taxon>Cerrenaceae</taxon>
        <taxon>Somion</taxon>
    </lineage>
</organism>
<reference evidence="3" key="1">
    <citation type="submission" date="2024-04" db="EMBL/GenBank/DDBJ databases">
        <authorList>
            <person name="Shaw F."/>
            <person name="Minotto A."/>
        </authorList>
    </citation>
    <scope>NUCLEOTIDE SEQUENCE [LARGE SCALE GENOMIC DNA]</scope>
</reference>
<feature type="compositionally biased region" description="Acidic residues" evidence="1">
    <location>
        <begin position="42"/>
        <end position="59"/>
    </location>
</feature>
<sequence length="150" mass="16559">MDTNNKHPVNGDDKIKASASSLQSKADIRKKKRVKLGHSEREDDSESSTESQEESIEDEDLRKVKESSTKQPEEPDIEQSIDTSNAEQEIAEAFGMYCAVDDSEMAYDSAIGFGDYGRPDTRIGGVKMVAIQSKPEPIARPKPKPSEGVR</sequence>
<dbReference type="EMBL" id="OZ037947">
    <property type="protein sequence ID" value="CAL1707982.1"/>
    <property type="molecule type" value="Genomic_DNA"/>
</dbReference>
<feature type="region of interest" description="Disordered" evidence="1">
    <location>
        <begin position="1"/>
        <end position="88"/>
    </location>
</feature>
<dbReference type="Proteomes" id="UP001497453">
    <property type="component" value="Chromosome 4"/>
</dbReference>
<gene>
    <name evidence="2" type="ORF">GFSPODELE1_LOCUS6631</name>
</gene>
<evidence type="ECO:0000313" key="2">
    <source>
        <dbReference type="EMBL" id="CAL1707982.1"/>
    </source>
</evidence>
<name>A0ABP1DMQ6_9APHY</name>
<protein>
    <submittedName>
        <fullName evidence="2">Uncharacterized protein</fullName>
    </submittedName>
</protein>
<accession>A0ABP1DMQ6</accession>
<evidence type="ECO:0000313" key="3">
    <source>
        <dbReference type="Proteomes" id="UP001497453"/>
    </source>
</evidence>